<sequence length="253" mass="27257">MLGFLMVGYYLNYVAKFRLQKGQSAGLAVPLSALCFLIIAATQVMVNLLHLQPSRWEGVWTQAKSALADPTFVPRFLHFLLASLAMAGALAAYVAVRRSKTQGQTAELADMARFGVKAALYTTVVQLLVGFWLLLALPSPVLSGFMKGGAATTLPLGLGILAGIGLLVVLAGIRDPLAEGTKVRRAMEFLVGAIVLMIITRHQLREVYLAEWKPLEGAQVAPQWGIFLVFLVTFVIGVALTVYAMVKAATDKP</sequence>
<evidence type="ECO:0000313" key="2">
    <source>
        <dbReference type="EMBL" id="HEQ88832.1"/>
    </source>
</evidence>
<gene>
    <name evidence="2" type="ORF">ENP06_05405</name>
</gene>
<accession>A0A7V1ZIN8</accession>
<proteinExistence type="predicted"/>
<protein>
    <submittedName>
        <fullName evidence="2">Uncharacterized protein</fullName>
    </submittedName>
</protein>
<comment type="caution">
    <text evidence="2">The sequence shown here is derived from an EMBL/GenBank/DDBJ whole genome shotgun (WGS) entry which is preliminary data.</text>
</comment>
<evidence type="ECO:0000256" key="1">
    <source>
        <dbReference type="SAM" id="Phobius"/>
    </source>
</evidence>
<feature type="transmembrane region" description="Helical" evidence="1">
    <location>
        <begin position="154"/>
        <end position="173"/>
    </location>
</feature>
<keyword evidence="1" id="KW-0472">Membrane</keyword>
<dbReference type="AlphaFoldDB" id="A0A7V1ZIN8"/>
<feature type="transmembrane region" description="Helical" evidence="1">
    <location>
        <begin position="185"/>
        <end position="204"/>
    </location>
</feature>
<feature type="transmembrane region" description="Helical" evidence="1">
    <location>
        <begin position="25"/>
        <end position="46"/>
    </location>
</feature>
<dbReference type="EMBL" id="DSHW01000410">
    <property type="protein sequence ID" value="HEQ88832.1"/>
    <property type="molecule type" value="Genomic_DNA"/>
</dbReference>
<keyword evidence="1" id="KW-1133">Transmembrane helix</keyword>
<feature type="transmembrane region" description="Helical" evidence="1">
    <location>
        <begin position="116"/>
        <end position="134"/>
    </location>
</feature>
<name>A0A7V1ZIN8_9BACT</name>
<keyword evidence="1" id="KW-0812">Transmembrane</keyword>
<feature type="transmembrane region" description="Helical" evidence="1">
    <location>
        <begin position="76"/>
        <end position="96"/>
    </location>
</feature>
<organism evidence="2">
    <name type="scientific">Thermoanaerobaculum aquaticum</name>
    <dbReference type="NCBI Taxonomy" id="1312852"/>
    <lineage>
        <taxon>Bacteria</taxon>
        <taxon>Pseudomonadati</taxon>
        <taxon>Acidobacteriota</taxon>
        <taxon>Thermoanaerobaculia</taxon>
        <taxon>Thermoanaerobaculales</taxon>
        <taxon>Thermoanaerobaculaceae</taxon>
        <taxon>Thermoanaerobaculum</taxon>
    </lineage>
</organism>
<reference evidence="2" key="1">
    <citation type="journal article" date="2020" name="mSystems">
        <title>Genome- and Community-Level Interaction Insights into Carbon Utilization and Element Cycling Functions of Hydrothermarchaeota in Hydrothermal Sediment.</title>
        <authorList>
            <person name="Zhou Z."/>
            <person name="Liu Y."/>
            <person name="Xu W."/>
            <person name="Pan J."/>
            <person name="Luo Z.H."/>
            <person name="Li M."/>
        </authorList>
    </citation>
    <scope>NUCLEOTIDE SEQUENCE [LARGE SCALE GENOMIC DNA]</scope>
    <source>
        <strain evidence="2">SpSt-186</strain>
    </source>
</reference>
<feature type="transmembrane region" description="Helical" evidence="1">
    <location>
        <begin position="224"/>
        <end position="246"/>
    </location>
</feature>